<name>A0A1H0SKI3_9PSEU</name>
<accession>A0A1H0SKI3</accession>
<reference evidence="2" key="1">
    <citation type="submission" date="2016-10" db="EMBL/GenBank/DDBJ databases">
        <authorList>
            <person name="Varghese N."/>
            <person name="Submissions S."/>
        </authorList>
    </citation>
    <scope>NUCLEOTIDE SEQUENCE [LARGE SCALE GENOMIC DNA]</scope>
    <source>
        <strain evidence="2">CGMCC 4.6609</strain>
    </source>
</reference>
<sequence>MSTGGAVSGELFDAAGWLAQRMQGIRGHDTCAVVWHGFFRGYLNPRGQNEIEDVLLP</sequence>
<protein>
    <submittedName>
        <fullName evidence="1">Uncharacterized protein</fullName>
    </submittedName>
</protein>
<dbReference type="AlphaFoldDB" id="A0A1H0SKI3"/>
<gene>
    <name evidence="1" type="ORF">SAMN05421507_108126</name>
</gene>
<keyword evidence="2" id="KW-1185">Reference proteome</keyword>
<evidence type="ECO:0000313" key="1">
    <source>
        <dbReference type="EMBL" id="SDP42281.1"/>
    </source>
</evidence>
<organism evidence="1 2">
    <name type="scientific">Lentzea jiangxiensis</name>
    <dbReference type="NCBI Taxonomy" id="641025"/>
    <lineage>
        <taxon>Bacteria</taxon>
        <taxon>Bacillati</taxon>
        <taxon>Actinomycetota</taxon>
        <taxon>Actinomycetes</taxon>
        <taxon>Pseudonocardiales</taxon>
        <taxon>Pseudonocardiaceae</taxon>
        <taxon>Lentzea</taxon>
    </lineage>
</organism>
<proteinExistence type="predicted"/>
<dbReference type="Proteomes" id="UP000199691">
    <property type="component" value="Unassembled WGS sequence"/>
</dbReference>
<dbReference type="RefSeq" id="WP_176959899.1">
    <property type="nucleotide sequence ID" value="NZ_FNIX01000008.1"/>
</dbReference>
<evidence type="ECO:0000313" key="2">
    <source>
        <dbReference type="Proteomes" id="UP000199691"/>
    </source>
</evidence>
<dbReference type="EMBL" id="FNIX01000008">
    <property type="protein sequence ID" value="SDP42281.1"/>
    <property type="molecule type" value="Genomic_DNA"/>
</dbReference>